<reference evidence="6" key="1">
    <citation type="journal article" date="2019" name="Int. J. Syst. Evol. Microbiol.">
        <title>The Global Catalogue of Microorganisms (GCM) 10K type strain sequencing project: providing services to taxonomists for standard genome sequencing and annotation.</title>
        <authorList>
            <consortium name="The Broad Institute Genomics Platform"/>
            <consortium name="The Broad Institute Genome Sequencing Center for Infectious Disease"/>
            <person name="Wu L."/>
            <person name="Ma J."/>
        </authorList>
    </citation>
    <scope>NUCLEOTIDE SEQUENCE [LARGE SCALE GENOMIC DNA]</scope>
    <source>
        <strain evidence="6">CCUG 55131</strain>
    </source>
</reference>
<dbReference type="InterPro" id="IPR020991">
    <property type="entry name" value="Connector_podovirus"/>
</dbReference>
<protein>
    <submittedName>
        <fullName evidence="5">Portal protein</fullName>
    </submittedName>
</protein>
<dbReference type="Pfam" id="PF12236">
    <property type="entry name" value="Head-tail_con"/>
    <property type="match status" value="1"/>
</dbReference>
<keyword evidence="2" id="KW-1188">Viral release from host cell</keyword>
<comment type="subcellular location">
    <subcellularLocation>
        <location evidence="1">Virion</location>
    </subcellularLocation>
</comment>
<name>A0ABW5AEE4_9RHOB</name>
<keyword evidence="3" id="KW-0231">Viral genome packaging</keyword>
<dbReference type="EMBL" id="JBHUIX010000018">
    <property type="protein sequence ID" value="MFD2175693.1"/>
    <property type="molecule type" value="Genomic_DNA"/>
</dbReference>
<organism evidence="5 6">
    <name type="scientific">Rhodobacter lacus</name>
    <dbReference type="NCBI Taxonomy" id="1641972"/>
    <lineage>
        <taxon>Bacteria</taxon>
        <taxon>Pseudomonadati</taxon>
        <taxon>Pseudomonadota</taxon>
        <taxon>Alphaproteobacteria</taxon>
        <taxon>Rhodobacterales</taxon>
        <taxon>Rhodobacter group</taxon>
        <taxon>Rhodobacter</taxon>
    </lineage>
</organism>
<proteinExistence type="predicted"/>
<evidence type="ECO:0000256" key="3">
    <source>
        <dbReference type="ARBA" id="ARBA00023219"/>
    </source>
</evidence>
<comment type="caution">
    <text evidence="5">The sequence shown here is derived from an EMBL/GenBank/DDBJ whole genome shotgun (WGS) entry which is preliminary data.</text>
</comment>
<feature type="compositionally biased region" description="Pro residues" evidence="4">
    <location>
        <begin position="18"/>
        <end position="32"/>
    </location>
</feature>
<sequence length="554" mass="61293">MKSARARTLSFAMIAGTPPRPPRAVSRLPPPLATECSPRDRSSSEELMEVKTIKKRLDKARADRQRLEPMFDDAMRLTMPGRVRFTQTPVEDGSDVMDETGANAVSEFVSRISAGVTPPFQPFLRLQASSLVSKADRKAINADLDEITEYAFEQIWQSNFSQELNEAHFDMAVSTGTLLVEEGDDGTVLKHRAIPMPEMFFERGGDGTLRGKFHRGEIEASEIESAYPGAKIDPALARKLKKDGDRPLNVISYLRTEPGRTPVSHHVVMIEEHNAIIQERSFSGKGADPFIAYRWGTNAGSAWGRGPLMNSLAAVRTTNLMVELVLENAAMSIVGLYQTDNDATINADTVNLLPGTILPKEIGTKGLEAINMASGNFNMRDVVLNDQRTNIKRALFNDMLSDPNKTPATAYEVSERMADLAYRSAAGFSRIFYEMVCPYFWRVLHILEKRGDIELPTQNRRAIRFNAISPLAQAQFGRDLQALLQQHQMNMALFGQQGATAALDIERVLPWMQERSGLPEGLFKKPADVVAAVQQAAQLMANAAAIQQQGGSQQ</sequence>
<keyword evidence="6" id="KW-1185">Reference proteome</keyword>
<accession>A0ABW5AEE4</accession>
<dbReference type="Proteomes" id="UP001597413">
    <property type="component" value="Unassembled WGS sequence"/>
</dbReference>
<evidence type="ECO:0000256" key="2">
    <source>
        <dbReference type="ARBA" id="ARBA00022612"/>
    </source>
</evidence>
<feature type="region of interest" description="Disordered" evidence="4">
    <location>
        <begin position="1"/>
        <end position="44"/>
    </location>
</feature>
<evidence type="ECO:0000313" key="6">
    <source>
        <dbReference type="Proteomes" id="UP001597413"/>
    </source>
</evidence>
<evidence type="ECO:0000256" key="1">
    <source>
        <dbReference type="ARBA" id="ARBA00004328"/>
    </source>
</evidence>
<gene>
    <name evidence="5" type="ORF">ACFSM0_16485</name>
</gene>
<evidence type="ECO:0000313" key="5">
    <source>
        <dbReference type="EMBL" id="MFD2175693.1"/>
    </source>
</evidence>
<evidence type="ECO:0000256" key="4">
    <source>
        <dbReference type="SAM" id="MobiDB-lite"/>
    </source>
</evidence>
<dbReference type="RefSeq" id="WP_377392989.1">
    <property type="nucleotide sequence ID" value="NZ_JBHUIX010000018.1"/>
</dbReference>